<organism evidence="1 2">
    <name type="scientific">Cystoisospora suis</name>
    <dbReference type="NCBI Taxonomy" id="483139"/>
    <lineage>
        <taxon>Eukaryota</taxon>
        <taxon>Sar</taxon>
        <taxon>Alveolata</taxon>
        <taxon>Apicomplexa</taxon>
        <taxon>Conoidasida</taxon>
        <taxon>Coccidia</taxon>
        <taxon>Eucoccidiorida</taxon>
        <taxon>Eimeriorina</taxon>
        <taxon>Sarcocystidae</taxon>
        <taxon>Cystoisospora</taxon>
    </lineage>
</organism>
<dbReference type="GeneID" id="94425344"/>
<dbReference type="RefSeq" id="XP_067925894.1">
    <property type="nucleotide sequence ID" value="XM_068062133.1"/>
</dbReference>
<evidence type="ECO:0000313" key="1">
    <source>
        <dbReference type="EMBL" id="PHJ24221.1"/>
    </source>
</evidence>
<protein>
    <submittedName>
        <fullName evidence="1">Uncharacterized protein</fullName>
    </submittedName>
</protein>
<proteinExistence type="predicted"/>
<comment type="caution">
    <text evidence="1">The sequence shown here is derived from an EMBL/GenBank/DDBJ whole genome shotgun (WGS) entry which is preliminary data.</text>
</comment>
<dbReference type="EMBL" id="MIGC01000796">
    <property type="protein sequence ID" value="PHJ24221.1"/>
    <property type="molecule type" value="Genomic_DNA"/>
</dbReference>
<reference evidence="1 2" key="1">
    <citation type="journal article" date="2017" name="Int. J. Parasitol.">
        <title>The genome of the protozoan parasite Cystoisospora suis and a reverse vaccinology approach to identify vaccine candidates.</title>
        <authorList>
            <person name="Palmieri N."/>
            <person name="Shrestha A."/>
            <person name="Ruttkowski B."/>
            <person name="Beck T."/>
            <person name="Vogl C."/>
            <person name="Tomley F."/>
            <person name="Blake D.P."/>
            <person name="Joachim A."/>
        </authorList>
    </citation>
    <scope>NUCLEOTIDE SEQUENCE [LARGE SCALE GENOMIC DNA]</scope>
    <source>
        <strain evidence="1 2">Wien I</strain>
    </source>
</reference>
<dbReference type="VEuPathDB" id="ToxoDB:CSUI_001930"/>
<keyword evidence="2" id="KW-1185">Reference proteome</keyword>
<dbReference type="Proteomes" id="UP000221165">
    <property type="component" value="Unassembled WGS sequence"/>
</dbReference>
<accession>A0A2C6KJJ4</accession>
<evidence type="ECO:0000313" key="2">
    <source>
        <dbReference type="Proteomes" id="UP000221165"/>
    </source>
</evidence>
<name>A0A2C6KJJ4_9APIC</name>
<dbReference type="AlphaFoldDB" id="A0A2C6KJJ4"/>
<gene>
    <name evidence="1" type="ORF">CSUI_001930</name>
</gene>
<sequence length="79" mass="8959">MKPYLCISPLLSFLSSFNVCVWMPSIVGPRSCLHSFTLHLSVYVFTSCLWCMQINRGVQERCLSSYLMSLSLVCVSWAS</sequence>